<feature type="domain" description="SRP54-type proteins GTP-binding" evidence="16">
    <location>
        <begin position="181"/>
        <end position="372"/>
    </location>
</feature>
<keyword evidence="6" id="KW-0547">Nucleotide-binding</keyword>
<dbReference type="GO" id="GO:0015031">
    <property type="term" value="P:protein transport"/>
    <property type="evidence" value="ECO:0007669"/>
    <property type="project" value="UniProtKB-KW"/>
</dbReference>
<evidence type="ECO:0000313" key="17">
    <source>
        <dbReference type="EMBL" id="EHL76902.1"/>
    </source>
</evidence>
<dbReference type="InterPro" id="IPR047040">
    <property type="entry name" value="FlhF__GTPase_dom"/>
</dbReference>
<name>G9QMT1_9BACI</name>
<keyword evidence="8" id="KW-0653">Protein transport</keyword>
<keyword evidence="11" id="KW-1006">Bacterial flagellum protein export</keyword>
<dbReference type="Gene3D" id="1.20.120.1380">
    <property type="entry name" value="Flagellar FlhF biosynthesis protein, N domain"/>
    <property type="match status" value="1"/>
</dbReference>
<dbReference type="RefSeq" id="WP_003354599.1">
    <property type="nucleotide sequence ID" value="NZ_JH414757.1"/>
</dbReference>
<evidence type="ECO:0000259" key="16">
    <source>
        <dbReference type="SMART" id="SM00962"/>
    </source>
</evidence>
<keyword evidence="14" id="KW-0175">Coiled coil</keyword>
<keyword evidence="9" id="KW-0342">GTP-binding</keyword>
<sequence>MKVKKFIAPSMPEAMKKIRKELGEHAVILNSKITYGGGFLGFFKKKQFEVIAAVDPELEMMERMEAEQPKMPLHVSERQKQADHGENQQLKQELEELKSMIALLTSKEDRSKYPEMIHSILSELEQKEIGSDHVRTIGDELYAFYIESKGEVSETEIRKRAIDYLKRKLQSVQTDNPLFAKKYINVVGPTGVGKTTTLAKLAAKAVLEYKKKIAFITTDTFRIAAIEQLKTYANLLNVPVEVVYNSADFEKATQKFLDYDLVLIDTAGRNYRENQYIDQLKEIIPVREEMETYLVLALTSKAEDLEEIIEKFQDLPFDQFIFTKLDETKRKGSLFNLVCKYRKKVGFLANGQNVPDDLLTGNPEIILKEILRE</sequence>
<protein>
    <recommendedName>
        <fullName evidence="3 13">Flagellar biosynthesis protein FlhF</fullName>
    </recommendedName>
</protein>
<evidence type="ECO:0000256" key="14">
    <source>
        <dbReference type="SAM" id="Coils"/>
    </source>
</evidence>
<dbReference type="CDD" id="cd17873">
    <property type="entry name" value="FlhF"/>
    <property type="match status" value="1"/>
</dbReference>
<dbReference type="FunFam" id="3.40.50.300:FF:000695">
    <property type="entry name" value="Flagellar biosynthesis regulator FlhF"/>
    <property type="match status" value="1"/>
</dbReference>
<evidence type="ECO:0000256" key="13">
    <source>
        <dbReference type="NCBIfam" id="TIGR03499"/>
    </source>
</evidence>
<proteinExistence type="inferred from homology"/>
<dbReference type="Proteomes" id="UP000011747">
    <property type="component" value="Unassembled WGS sequence"/>
</dbReference>
<dbReference type="InterPro" id="IPR020006">
    <property type="entry name" value="FlhF"/>
</dbReference>
<evidence type="ECO:0000256" key="12">
    <source>
        <dbReference type="ARBA" id="ARBA00025337"/>
    </source>
</evidence>
<dbReference type="InterPro" id="IPR027417">
    <property type="entry name" value="P-loop_NTPase"/>
</dbReference>
<evidence type="ECO:0000256" key="5">
    <source>
        <dbReference type="ARBA" id="ARBA00022475"/>
    </source>
</evidence>
<keyword evidence="10" id="KW-0472">Membrane</keyword>
<dbReference type="InterPro" id="IPR000897">
    <property type="entry name" value="SRP54_GTPase_dom"/>
</dbReference>
<dbReference type="GO" id="GO:0005047">
    <property type="term" value="F:signal recognition particle binding"/>
    <property type="evidence" value="ECO:0007669"/>
    <property type="project" value="TreeGrafter"/>
</dbReference>
<dbReference type="GO" id="GO:0005886">
    <property type="term" value="C:plasma membrane"/>
    <property type="evidence" value="ECO:0007669"/>
    <property type="project" value="UniProtKB-SubCell"/>
</dbReference>
<dbReference type="SMART" id="SM00962">
    <property type="entry name" value="SRP54"/>
    <property type="match status" value="1"/>
</dbReference>
<dbReference type="SMART" id="SM00382">
    <property type="entry name" value="AAA"/>
    <property type="match status" value="1"/>
</dbReference>
<reference evidence="17 18" key="1">
    <citation type="submission" date="2011-09" db="EMBL/GenBank/DDBJ databases">
        <title>The Genome Sequence of Bacillus smithii 7_3_47FAA.</title>
        <authorList>
            <consortium name="The Broad Institute Genome Sequencing Platform"/>
            <person name="Earl A."/>
            <person name="Ward D."/>
            <person name="Feldgarden M."/>
            <person name="Gevers D."/>
            <person name="Daigneault M."/>
            <person name="Strauss J."/>
            <person name="Allen-Vercoe E."/>
            <person name="Young S.K."/>
            <person name="Zeng Q."/>
            <person name="Gargeya S."/>
            <person name="Fitzgerald M."/>
            <person name="Haas B."/>
            <person name="Abouelleil A."/>
            <person name="Alvarado L."/>
            <person name="Arachchi H.M."/>
            <person name="Berlin A."/>
            <person name="Brown A."/>
            <person name="Chapman S.B."/>
            <person name="Chen Z."/>
            <person name="Dunbar C."/>
            <person name="Freedman E."/>
            <person name="Gearin G."/>
            <person name="Goldberg J."/>
            <person name="Griggs A."/>
            <person name="Gujja S."/>
            <person name="Heiman D."/>
            <person name="Howarth C."/>
            <person name="Larson L."/>
            <person name="Lui A."/>
            <person name="MacDonald P.J.P."/>
            <person name="Montmayeur A."/>
            <person name="Murphy C."/>
            <person name="Neiman D."/>
            <person name="Pearson M."/>
            <person name="Priest M."/>
            <person name="Roberts A."/>
            <person name="Saif S."/>
            <person name="Shea T."/>
            <person name="Shenoy N."/>
            <person name="Sisk P."/>
            <person name="Stolte C."/>
            <person name="Sykes S."/>
            <person name="Wortman J."/>
            <person name="Nusbaum C."/>
            <person name="Birren B."/>
        </authorList>
    </citation>
    <scope>NUCLEOTIDE SEQUENCE [LARGE SCALE GENOMIC DNA]</scope>
    <source>
        <strain evidence="17 18">7_3_47FAA</strain>
    </source>
</reference>
<keyword evidence="18" id="KW-1185">Reference proteome</keyword>
<keyword evidence="4" id="KW-0813">Transport</keyword>
<evidence type="ECO:0000256" key="9">
    <source>
        <dbReference type="ARBA" id="ARBA00023134"/>
    </source>
</evidence>
<evidence type="ECO:0000256" key="8">
    <source>
        <dbReference type="ARBA" id="ARBA00022927"/>
    </source>
</evidence>
<evidence type="ECO:0000259" key="15">
    <source>
        <dbReference type="SMART" id="SM00382"/>
    </source>
</evidence>
<dbReference type="Pfam" id="PF00448">
    <property type="entry name" value="SRP54"/>
    <property type="match status" value="1"/>
</dbReference>
<comment type="caution">
    <text evidence="17">The sequence shown here is derived from an EMBL/GenBank/DDBJ whole genome shotgun (WGS) entry which is preliminary data.</text>
</comment>
<keyword evidence="7" id="KW-1005">Bacterial flagellum biogenesis</keyword>
<evidence type="ECO:0000256" key="6">
    <source>
        <dbReference type="ARBA" id="ARBA00022741"/>
    </source>
</evidence>
<evidence type="ECO:0000313" key="18">
    <source>
        <dbReference type="Proteomes" id="UP000011747"/>
    </source>
</evidence>
<evidence type="ECO:0000256" key="1">
    <source>
        <dbReference type="ARBA" id="ARBA00004413"/>
    </source>
</evidence>
<dbReference type="HOGENOM" id="CLU_009301_11_4_9"/>
<feature type="domain" description="AAA+ ATPase" evidence="15">
    <location>
        <begin position="180"/>
        <end position="327"/>
    </location>
</feature>
<dbReference type="SUPFAM" id="SSF52540">
    <property type="entry name" value="P-loop containing nucleoside triphosphate hydrolases"/>
    <property type="match status" value="1"/>
</dbReference>
<dbReference type="PANTHER" id="PTHR43134">
    <property type="entry name" value="SIGNAL RECOGNITION PARTICLE RECEPTOR SUBUNIT ALPHA"/>
    <property type="match status" value="1"/>
</dbReference>
<evidence type="ECO:0000256" key="4">
    <source>
        <dbReference type="ARBA" id="ARBA00022448"/>
    </source>
</evidence>
<keyword evidence="17" id="KW-0966">Cell projection</keyword>
<evidence type="ECO:0000256" key="2">
    <source>
        <dbReference type="ARBA" id="ARBA00008531"/>
    </source>
</evidence>
<dbReference type="GO" id="GO:0005525">
    <property type="term" value="F:GTP binding"/>
    <property type="evidence" value="ECO:0007669"/>
    <property type="project" value="UniProtKB-UniRule"/>
</dbReference>
<dbReference type="PATRIC" id="fig|665952.3.peg.2411"/>
<evidence type="ECO:0000256" key="10">
    <source>
        <dbReference type="ARBA" id="ARBA00023136"/>
    </source>
</evidence>
<dbReference type="Gene3D" id="3.40.50.300">
    <property type="entry name" value="P-loop containing nucleotide triphosphate hydrolases"/>
    <property type="match status" value="1"/>
</dbReference>
<dbReference type="GO" id="GO:0006614">
    <property type="term" value="P:SRP-dependent cotranslational protein targeting to membrane"/>
    <property type="evidence" value="ECO:0007669"/>
    <property type="project" value="UniProtKB-UniRule"/>
</dbReference>
<keyword evidence="17" id="KW-0969">Cilium</keyword>
<comment type="function">
    <text evidence="12">Necessary for flagellar biosynthesis. May be involved in translocation of the flagellum.</text>
</comment>
<comment type="subcellular location">
    <subcellularLocation>
        <location evidence="1">Cell membrane</location>
        <topology evidence="1">Peripheral membrane protein</topology>
        <orientation evidence="1">Cytoplasmic side</orientation>
    </subcellularLocation>
</comment>
<gene>
    <name evidence="17" type="ORF">HMPREF1015_00848</name>
</gene>
<dbReference type="EMBL" id="ACWF01000120">
    <property type="protein sequence ID" value="EHL76902.1"/>
    <property type="molecule type" value="Genomic_DNA"/>
</dbReference>
<dbReference type="AlphaFoldDB" id="G9QMT1"/>
<keyword evidence="17" id="KW-0282">Flagellum</keyword>
<dbReference type="GO" id="GO:0003924">
    <property type="term" value="F:GTPase activity"/>
    <property type="evidence" value="ECO:0007669"/>
    <property type="project" value="UniProtKB-UniRule"/>
</dbReference>
<accession>G9QMT1</accession>
<dbReference type="NCBIfam" id="TIGR03499">
    <property type="entry name" value="FlhF"/>
    <property type="match status" value="1"/>
</dbReference>
<dbReference type="PANTHER" id="PTHR43134:SF3">
    <property type="entry name" value="FLAGELLAR BIOSYNTHESIS PROTEIN FLHF"/>
    <property type="match status" value="1"/>
</dbReference>
<dbReference type="GO" id="GO:0044781">
    <property type="term" value="P:bacterial-type flagellum organization"/>
    <property type="evidence" value="ECO:0007669"/>
    <property type="project" value="UniProtKB-UniRule"/>
</dbReference>
<evidence type="ECO:0000256" key="11">
    <source>
        <dbReference type="ARBA" id="ARBA00023225"/>
    </source>
</evidence>
<evidence type="ECO:0000256" key="7">
    <source>
        <dbReference type="ARBA" id="ARBA00022795"/>
    </source>
</evidence>
<organism evidence="17 18">
    <name type="scientific">Bacillus smithii 7_3_47FAA</name>
    <dbReference type="NCBI Taxonomy" id="665952"/>
    <lineage>
        <taxon>Bacteria</taxon>
        <taxon>Bacillati</taxon>
        <taxon>Bacillota</taxon>
        <taxon>Bacilli</taxon>
        <taxon>Bacillales</taxon>
        <taxon>Bacillaceae</taxon>
        <taxon>Bacillus</taxon>
    </lineage>
</organism>
<feature type="coiled-coil region" evidence="14">
    <location>
        <begin position="80"/>
        <end position="107"/>
    </location>
</feature>
<comment type="similarity">
    <text evidence="2">Belongs to the GTP-binding SRP family.</text>
</comment>
<evidence type="ECO:0000256" key="3">
    <source>
        <dbReference type="ARBA" id="ARBA00014919"/>
    </source>
</evidence>
<keyword evidence="5" id="KW-1003">Cell membrane</keyword>
<dbReference type="InterPro" id="IPR003593">
    <property type="entry name" value="AAA+_ATPase"/>
</dbReference>